<evidence type="ECO:0000256" key="2">
    <source>
        <dbReference type="ARBA" id="ARBA00022448"/>
    </source>
</evidence>
<dbReference type="PANTHER" id="PTHR23517">
    <property type="entry name" value="RESISTANCE PROTEIN MDTM, PUTATIVE-RELATED-RELATED"/>
    <property type="match status" value="1"/>
</dbReference>
<keyword evidence="6 7" id="KW-0472">Membrane</keyword>
<evidence type="ECO:0000313" key="9">
    <source>
        <dbReference type="EMBL" id="MBR7830664.1"/>
    </source>
</evidence>
<dbReference type="SUPFAM" id="SSF103473">
    <property type="entry name" value="MFS general substrate transporter"/>
    <property type="match status" value="1"/>
</dbReference>
<dbReference type="InterPro" id="IPR036259">
    <property type="entry name" value="MFS_trans_sf"/>
</dbReference>
<feature type="transmembrane region" description="Helical" evidence="7">
    <location>
        <begin position="164"/>
        <end position="184"/>
    </location>
</feature>
<dbReference type="InterPro" id="IPR050171">
    <property type="entry name" value="MFS_Transporters"/>
</dbReference>
<comment type="caution">
    <text evidence="9">The sequence shown here is derived from an EMBL/GenBank/DDBJ whole genome shotgun (WGS) entry which is preliminary data.</text>
</comment>
<evidence type="ECO:0000256" key="3">
    <source>
        <dbReference type="ARBA" id="ARBA00022475"/>
    </source>
</evidence>
<keyword evidence="5 7" id="KW-1133">Transmembrane helix</keyword>
<evidence type="ECO:0000256" key="6">
    <source>
        <dbReference type="ARBA" id="ARBA00023136"/>
    </source>
</evidence>
<dbReference type="Proteomes" id="UP000676325">
    <property type="component" value="Unassembled WGS sequence"/>
</dbReference>
<evidence type="ECO:0000256" key="5">
    <source>
        <dbReference type="ARBA" id="ARBA00022989"/>
    </source>
</evidence>
<keyword evidence="2" id="KW-0813">Transport</keyword>
<keyword evidence="10" id="KW-1185">Reference proteome</keyword>
<name>A0A941EKB3_9ACTN</name>
<dbReference type="InterPro" id="IPR020846">
    <property type="entry name" value="MFS_dom"/>
</dbReference>
<dbReference type="GO" id="GO:0005886">
    <property type="term" value="C:plasma membrane"/>
    <property type="evidence" value="ECO:0007669"/>
    <property type="project" value="UniProtKB-SubCell"/>
</dbReference>
<evidence type="ECO:0000256" key="7">
    <source>
        <dbReference type="SAM" id="Phobius"/>
    </source>
</evidence>
<dbReference type="InterPro" id="IPR011701">
    <property type="entry name" value="MFS"/>
</dbReference>
<sequence>MKTAARPRLALLIVTLAFATMLLSANLATPLYAVYARRFEFSTIVLALVFAVYALVLIPALLMFGQISDRLGRRPAIALGLGLAVAGLLLFAIADSAAWLFAARGTLGVAQGMLSGAATAALAELASDRARRAALLATLAQVGGSAAGVLLCGVLAQWAPWPTVLPFVVGMAVCLFEGIALWSVPETVGDRGGGGLHIRTPRVPPAIRAPFLRVGLTGAVAWAVAAGLFLSVMPSYAGELVVRTSNLALLALLTSVVLLSSFAVQLLLRNGAPPAGTQATGLVLLAVGLATLVVASPTHSMALLIVGATLAGTGHGAACLAAQDELTRIAPADQRAEVSAAFYVCVYLGVSLPVIGIGILADLTTLFTSVATFATVTGACSLALAAWHLRGAAAESSTESNQPHEIDEHEWARIDFTRGDFTRGEVR</sequence>
<feature type="domain" description="Major facilitator superfamily (MFS) profile" evidence="8">
    <location>
        <begin position="10"/>
        <end position="395"/>
    </location>
</feature>
<feature type="transmembrane region" description="Helical" evidence="7">
    <location>
        <begin position="211"/>
        <end position="236"/>
    </location>
</feature>
<dbReference type="PANTHER" id="PTHR23517:SF13">
    <property type="entry name" value="MAJOR FACILITATOR SUPERFAMILY MFS_1"/>
    <property type="match status" value="1"/>
</dbReference>
<comment type="subcellular location">
    <subcellularLocation>
        <location evidence="1">Cell membrane</location>
        <topology evidence="1">Multi-pass membrane protein</topology>
    </subcellularLocation>
</comment>
<evidence type="ECO:0000256" key="4">
    <source>
        <dbReference type="ARBA" id="ARBA00022692"/>
    </source>
</evidence>
<dbReference type="Pfam" id="PF07690">
    <property type="entry name" value="MFS_1"/>
    <property type="match status" value="1"/>
</dbReference>
<evidence type="ECO:0000313" key="10">
    <source>
        <dbReference type="Proteomes" id="UP000676325"/>
    </source>
</evidence>
<keyword evidence="4 7" id="KW-0812">Transmembrane</keyword>
<dbReference type="RefSeq" id="WP_212521787.1">
    <property type="nucleotide sequence ID" value="NZ_JAGSOH010000147.1"/>
</dbReference>
<reference evidence="9" key="1">
    <citation type="submission" date="2021-04" db="EMBL/GenBank/DDBJ databases">
        <title>Genome based classification of Actinospica acidithermotolerans sp. nov., an actinobacterium isolated from an Indonesian hot spring.</title>
        <authorList>
            <person name="Kusuma A.B."/>
            <person name="Putra K.E."/>
            <person name="Nafisah S."/>
            <person name="Loh J."/>
            <person name="Nouioui I."/>
            <person name="Goodfellow M."/>
        </authorList>
    </citation>
    <scope>NUCLEOTIDE SEQUENCE</scope>
    <source>
        <strain evidence="9">MGRD01-02</strain>
    </source>
</reference>
<keyword evidence="3" id="KW-1003">Cell membrane</keyword>
<gene>
    <name evidence="9" type="ORF">KDK95_30460</name>
</gene>
<feature type="transmembrane region" description="Helical" evidence="7">
    <location>
        <begin position="275"/>
        <end position="295"/>
    </location>
</feature>
<proteinExistence type="predicted"/>
<feature type="transmembrane region" description="Helical" evidence="7">
    <location>
        <begin position="340"/>
        <end position="360"/>
    </location>
</feature>
<dbReference type="EMBL" id="JAGSOH010000147">
    <property type="protein sequence ID" value="MBR7830664.1"/>
    <property type="molecule type" value="Genomic_DNA"/>
</dbReference>
<evidence type="ECO:0000256" key="1">
    <source>
        <dbReference type="ARBA" id="ARBA00004651"/>
    </source>
</evidence>
<evidence type="ECO:0000259" key="8">
    <source>
        <dbReference type="PROSITE" id="PS50850"/>
    </source>
</evidence>
<dbReference type="PROSITE" id="PS50850">
    <property type="entry name" value="MFS"/>
    <property type="match status" value="1"/>
</dbReference>
<organism evidence="9 10">
    <name type="scientific">Actinospica acidithermotolerans</name>
    <dbReference type="NCBI Taxonomy" id="2828514"/>
    <lineage>
        <taxon>Bacteria</taxon>
        <taxon>Bacillati</taxon>
        <taxon>Actinomycetota</taxon>
        <taxon>Actinomycetes</taxon>
        <taxon>Catenulisporales</taxon>
        <taxon>Actinospicaceae</taxon>
        <taxon>Actinospica</taxon>
    </lineage>
</organism>
<feature type="transmembrane region" description="Helical" evidence="7">
    <location>
        <begin position="43"/>
        <end position="64"/>
    </location>
</feature>
<dbReference type="Gene3D" id="1.20.1250.20">
    <property type="entry name" value="MFS general substrate transporter like domains"/>
    <property type="match status" value="1"/>
</dbReference>
<dbReference type="GO" id="GO:0022857">
    <property type="term" value="F:transmembrane transporter activity"/>
    <property type="evidence" value="ECO:0007669"/>
    <property type="project" value="InterPro"/>
</dbReference>
<dbReference type="AlphaFoldDB" id="A0A941EKB3"/>
<feature type="transmembrane region" description="Helical" evidence="7">
    <location>
        <begin position="248"/>
        <end position="268"/>
    </location>
</feature>
<feature type="transmembrane region" description="Helical" evidence="7">
    <location>
        <begin position="76"/>
        <end position="102"/>
    </location>
</feature>
<protein>
    <submittedName>
        <fullName evidence="9">MFS transporter</fullName>
    </submittedName>
</protein>
<feature type="transmembrane region" description="Helical" evidence="7">
    <location>
        <begin position="366"/>
        <end position="387"/>
    </location>
</feature>
<accession>A0A941EKB3</accession>
<feature type="transmembrane region" description="Helical" evidence="7">
    <location>
        <begin position="133"/>
        <end position="158"/>
    </location>
</feature>